<dbReference type="Gene3D" id="3.10.180.10">
    <property type="entry name" value="2,3-Dihydroxybiphenyl 1,2-Dioxygenase, domain 1"/>
    <property type="match status" value="1"/>
</dbReference>
<dbReference type="InterPro" id="IPR037523">
    <property type="entry name" value="VOC_core"/>
</dbReference>
<gene>
    <name evidence="2" type="ORF">FW784_05945</name>
</gene>
<dbReference type="AlphaFoldDB" id="A0A5D8Z689"/>
<dbReference type="RefSeq" id="WP_149352437.1">
    <property type="nucleotide sequence ID" value="NZ_VTRV01000045.1"/>
</dbReference>
<keyword evidence="3" id="KW-1185">Reference proteome</keyword>
<evidence type="ECO:0000259" key="1">
    <source>
        <dbReference type="PROSITE" id="PS51819"/>
    </source>
</evidence>
<dbReference type="PANTHER" id="PTHR35006">
    <property type="entry name" value="GLYOXALASE FAMILY PROTEIN (AFU_ORTHOLOGUE AFUA_5G14830)"/>
    <property type="match status" value="1"/>
</dbReference>
<dbReference type="SUPFAM" id="SSF54593">
    <property type="entry name" value="Glyoxalase/Bleomycin resistance protein/Dihydroxybiphenyl dioxygenase"/>
    <property type="match status" value="1"/>
</dbReference>
<organism evidence="2 3">
    <name type="scientific">Cognatilysobacter lacus</name>
    <dbReference type="NCBI Taxonomy" id="1643323"/>
    <lineage>
        <taxon>Bacteria</taxon>
        <taxon>Pseudomonadati</taxon>
        <taxon>Pseudomonadota</taxon>
        <taxon>Gammaproteobacteria</taxon>
        <taxon>Lysobacterales</taxon>
        <taxon>Lysobacteraceae</taxon>
        <taxon>Cognatilysobacter</taxon>
    </lineage>
</organism>
<dbReference type="PROSITE" id="PS51819">
    <property type="entry name" value="VOC"/>
    <property type="match status" value="1"/>
</dbReference>
<evidence type="ECO:0000313" key="2">
    <source>
        <dbReference type="EMBL" id="TZF90279.1"/>
    </source>
</evidence>
<dbReference type="Proteomes" id="UP000323164">
    <property type="component" value="Unassembled WGS sequence"/>
</dbReference>
<protein>
    <submittedName>
        <fullName evidence="2">VOC family protein</fullName>
    </submittedName>
</protein>
<accession>A0A5D8Z689</accession>
<dbReference type="Pfam" id="PF00903">
    <property type="entry name" value="Glyoxalase"/>
    <property type="match status" value="1"/>
</dbReference>
<dbReference type="OrthoDB" id="9800438at2"/>
<name>A0A5D8Z689_9GAMM</name>
<comment type="caution">
    <text evidence="2">The sequence shown here is derived from an EMBL/GenBank/DDBJ whole genome shotgun (WGS) entry which is preliminary data.</text>
</comment>
<dbReference type="InterPro" id="IPR029068">
    <property type="entry name" value="Glyas_Bleomycin-R_OHBP_Dase"/>
</dbReference>
<dbReference type="InterPro" id="IPR004360">
    <property type="entry name" value="Glyas_Fos-R_dOase_dom"/>
</dbReference>
<dbReference type="CDD" id="cd07262">
    <property type="entry name" value="VOC_like"/>
    <property type="match status" value="1"/>
</dbReference>
<feature type="domain" description="VOC" evidence="1">
    <location>
        <begin position="1"/>
        <end position="122"/>
    </location>
</feature>
<dbReference type="PANTHER" id="PTHR35006:SF2">
    <property type="entry name" value="GLYOXALASE FAMILY PROTEIN (AFU_ORTHOLOGUE AFUA_5G14830)"/>
    <property type="match status" value="1"/>
</dbReference>
<proteinExistence type="predicted"/>
<dbReference type="EMBL" id="VTRV01000045">
    <property type="protein sequence ID" value="TZF90279.1"/>
    <property type="molecule type" value="Genomic_DNA"/>
</dbReference>
<evidence type="ECO:0000313" key="3">
    <source>
        <dbReference type="Proteomes" id="UP000323164"/>
    </source>
</evidence>
<sequence>MIAYTTLGTNDLSRAARFYDELLALIGGRRVMEQPGTYIAYGDDANGAGLGITVPFDRQSATAGNGTMVALRARDRAQVDALHAKALALGAADEGAPGERFPGFYAAYFRDLDGNKLNICHMTFDESEFAPH</sequence>
<reference evidence="2 3" key="1">
    <citation type="submission" date="2019-08" db="EMBL/GenBank/DDBJ databases">
        <title>Draft genome sequence of Lysobacter sp. UKS-15.</title>
        <authorList>
            <person name="Im W.-T."/>
        </authorList>
    </citation>
    <scope>NUCLEOTIDE SEQUENCE [LARGE SCALE GENOMIC DNA]</scope>
    <source>
        <strain evidence="2 3">UKS-15</strain>
    </source>
</reference>